<organism evidence="2 3">
    <name type="scientific">Amblyomma americanum</name>
    <name type="common">Lone star tick</name>
    <dbReference type="NCBI Taxonomy" id="6943"/>
    <lineage>
        <taxon>Eukaryota</taxon>
        <taxon>Metazoa</taxon>
        <taxon>Ecdysozoa</taxon>
        <taxon>Arthropoda</taxon>
        <taxon>Chelicerata</taxon>
        <taxon>Arachnida</taxon>
        <taxon>Acari</taxon>
        <taxon>Parasitiformes</taxon>
        <taxon>Ixodida</taxon>
        <taxon>Ixodoidea</taxon>
        <taxon>Ixodidae</taxon>
        <taxon>Amblyomminae</taxon>
        <taxon>Amblyomma</taxon>
    </lineage>
</organism>
<feature type="region of interest" description="Disordered" evidence="1">
    <location>
        <begin position="4357"/>
        <end position="4389"/>
    </location>
</feature>
<feature type="region of interest" description="Disordered" evidence="1">
    <location>
        <begin position="4763"/>
        <end position="4786"/>
    </location>
</feature>
<feature type="region of interest" description="Disordered" evidence="1">
    <location>
        <begin position="6050"/>
        <end position="6145"/>
    </location>
</feature>
<sequence length="6805" mass="760946">MPLLPRVEDYASGVPQPDLVAKPPLTEGGQEKEPFRETIRGEGFQPYVPGREQELHEDLLLPEVYEDQSAHAAWTPMEVSAIETGPLVSEAPFEFAPKKEEPIVELALPEVQEKEALYEPEVEKKLPTLEAEPEGAEMAFPLEVERVKEMSSVEELILPEVQEQETLGAEERKEEASTVAMTPVYAETQVLLPPWKEKEPELQARELQAEEALKASSVVLPSAYAPPPMPLLPRVEDYASGVPQPDLVAKPPLTEGGQEKEPFREIIRGEGFQPYVPGREQELHEDLLLPEVYEDQSAHAAWTPMEVSAIETAPEVSEEALKFALKKEEPSVELALPEVQEKEALYESEVEKKLPAFETEPESAEVAFPLAVEKVQEMSSFEELILPEVQEQEALAAEETIEEESTLTMVPVITEAPVLLPPWKEIVTPGDVAPAIDLVARKGKEEPPALLVEVEAEVKVKETDIRMDVAKTSIEQASWKGTEAQPAQEPELLEVQEEEALPHTLVEKEIVAVEMKPEIAELAIEFVPRKDEGSVLTEQRFLPEVQETGGIPEEQAENKVPGIRMAAEFEGMVADLKYLKVEKEKPVELVLPEVQEEDAEPEGRPQEQISAFEFAPEVSEPKTALSPTAEKEQLSAELILPEVQEQEPLPQAETEKKFPAVISQETAYTCPGTAVSIEGGADESVPVELQPPFLAAVTPPVTKVEMVAGILPEIRDEKQLPADSYQQIAPPDERSVHPKETFPGWSREPPSAEGEQHDITKPVEVTTRRKKKLYHAAFIMETEDIMETASAIIEEDGRPVMSAFDLSVSYQKEVVEDTALLDAAEDMVTSKPLGADQESVVTHDIQSAAYRQTVSAKGEETPKTPVPSGEIPGQQRPPVKESHERMEPSVEERLYEPICRQKDEKEISSASKAEARSNIEPWMLILPTENAPREPEALEEFQKIYEGEKGSLFSIVPPQEQTASDTESMEEAFLFEPLPEKETEDSAPKELADKLADEIRAQHPGYDQEYQHGISDTEVWQKKIEQPPAEVPTGRQEQSIAQHPGYALEYMHVPEFLTKEPAARKQAEGILEQPPGHQVEYLYVPDFMTREPEAAEVTSEETKGLFVAVAAEEIPVEPPAYELEYLHVPDFMTRELETVEVPWERTEGPLSFVVARKAAKSTPVEPLGYELEYLHIPDFMTTEPEAPERPQRKKEGPSSGIPSAQPAENIHVEPPDYEMEYLYAPELLSKELPSTVVPWTEEAPPEVLSRQLTEQALIRPSDYETEFRYVPDSTAKETEAKAPWQEPLSELPLGKAERIPVQPPGYELEYLYVPEFMTKEPAATELLWKENGGPLAETPSAKPAANGYTQPPGYQQEYQNIPDFMTREAAPPKLPCKEEWSPTDAPALQITKESPTEEIQVDRPDYELQYLHVPEFMTREPATPELLWKEGQIVGVSSAEPEQKIPIQPPDYEMEYLYVPEFMTKEPAVVEVPCKELGAPADVRKEKIPADISARRPGYEIGFQYVPELIKHQAPPGEVRDRKLAESFYVQPPGYELEYLYVPEFMMREPAAPELQWKEERAVFGVPTAKLEKEIQVQPPDYEMEYLHVPEFMTREPAAPELLWKEEQTVGVPTPKLEHEITVQPPDYDLEYLHVPEFMTRARAAPELLWKEEKTVGAPSAEQEQKIPIQPPDYEMEYLHVPEFMTREPAAPELLWKEGQIVGVPSAEPEQKIQIQPPEYELEYLHVPEFMTKEPAVVEVPCKELGAPAEVRKEKIPADISARPPGYEIGFQYVPEFIKHQAPTGEVRDRKLAEPFYVQPPDYEMEYLHVPEFMTREPAAPELLWKEGQTVGVPTPKLEQEITVQPPAYELEYLHVPEFMTRATAAPELLWKEGQTVGAPSAELEQKIPIQPPEYEMEYLHVPEFMTRGPAAPELLWKEGQIVGVPSAEPEQKIQIQPPEYELEYLHVPEFMTKEPAVVEVPCKELGAPAEVRKEKIPADISARPPGYEIGFQYVPEFIKHQAPTGEVRDQKLAEPFYEQAPGCELEYLYVPEFMTTEPAAPELPWKEEGTVFGVFTAKLEQGIQVQPPDYEMEYLHVPEFMTREPAAPELLWKEGKTVGVPSAELEQKIPIQPPHYEMEYLHVPEFMTREPAASELLWKEGKIVGVPSADPEQKIRIQPPEYELEYLYVPEFMTKEPAVVEVPCKELGAPAEVRKEKIPADISARPPGYEIGFQYVPEYIKHQPPTGEVRDQKLAEPFYVQPPGYELEYMYVPEFMTREPAAPELPWKEEGTVFGVPTAKLEQGIQVQPPDYEMEYLHVPEFMTREPAAPELLWKEGQTVGVPTPKLEQEIKVQPPDYELEYLHVPEFMTREPAAPELLWKEGQTVGVPTPKLEQEITVQPPDYELEYLHVPEFMTREPTAPELLWKEGQTVGVPTPKLEQEITVQPPEYELEYLHVPEFMTREQAAPELLWKEEQIVGVPSAEPEQKIQIQPAEYELEYLHVPEFMTREPAAPELLWKEGQTVGVPTPKLEQEIAVQPPDYELEYLHVPEFMTREPKAPELLWKEGQTVGVPTPKLEQEITVQPPDYELEYLHVPEFMTREPKAPELLWKEGQTVGVPTPKLEQEIKVQPPDYELEYLHVPEFMTREPAAPELLWKEGQTVGVPTPKLEQEITVQPPDYELEYLHVPEFMTREPTAPELLWKEGQTVGVPTPKLEQEITVQPPEYELEYLHVPEFMTREPAAPELLSKEGQIVGVPSAEPQQNIQIQPAEYELEYLHVPEFMTREPAAPELLWKEGQTVGVPTPKLEQEIKVQPPDYELEYLHVPEFMKREPAAPELLWKEGQTVGVPTPKLEQEITVQPPDYELEYLNVPEFMTREPAAPELLWKEGQTVGVPTPKLEQEITVQPPDYELEYLNVPEFMTREPAAPELLWKEGQTVGVPTPKLEQEITVQPPDYELEYLHVPEFMTREPTAPELLWKEGQTVGVPTPKLEQEITVQPPEYEFEYLHVPEFMTREPAAPELLWKEGQTVGVPTPKLEQEITVQPPEYELEYLHVPEFMTREPAAPELLWKEEQIVGVPSAEPEQKIQIQPPAYELEYLYVPEFMTKEPAVVEVPCKELGAPAEVRKEKIPADISARPPGYEIGFQYVPEFIKHQPPTGEVCDRKLAEPFYVQPPGYELEYMYVPEFMTREPAAPELPWKEEGTVFGVPTAKLEQGVQVQPPDYDMEYRHEPEFMSREPAAPELLWKEGQIVVPSAELEEKIPIQPPDYDMEYLYVPEFMTKEPAVVEVPCKELGAPAEVRKEKIPADISARPPGYEIGFQYVPKFIKHQAPTGEVRDQKLAEPFYVQPPCYELEYLYVPEFMTREPAAPELPWKEEGAVFGVPTAKLEQEIQVQPPDYEMEYLHVPEFMTKEPAAHELLWKEGKIVGVPSAEPEQKIQIQPPEYESEYLHVPEFMTKEPAVVEVPCEELGAPAEVRKEKIPADISARSPGYEIEFQYVPEFIKHQAPAGEVRDRKLAEPFYVQPPGYELEYLYIPEFMTREPAAPELPWKEEGAVFGVPTAKLEQEIQVQPPDYEMEYLHVPEFMSREPAAPGLLWKEEQIVGIPSVELEQKIQIQPPDYELEYLFVPEFMTREPTGAEVPCAEIRAPDKISKEKFPDEFPAHPPGYEIHFHYASESVMHQAPPGEVSDRKLSEPVCVQPPGYELEYMYVPEFMNEEPLKIEVVQREKTGPLSDAVTAKPAEEMQIEPPVYQLEYLYVPDFMTKEPADMEIKAQREVEAAVVTATPVSSDLVLGSGVVERTELRLPEGELFSLSDSEPGTEYPSWEDLTREKKSVEAVSPRPDSGEIVSEVEDTALVQERLPSSKEPRRRQDLVDAKEVFPEPLSGRPFQDEAVWEQALPAEILGEARKEPTLATPVFAAHEPEIFSETPGSIQEEKGENDEVVMSAEESITREAAPVFSDSTPVKALVPDTEAGVFVSDVELEATRQPPAEVPTADKKLFGEEVGFSLQVTELRQERPASRTLLASSPGGLLLPKRELTTEIQGLSTVESATARYGPPTELTKRSSVEESSGAESTSYKEAVSAEQAYPTAALVRQVFSSDEMTTAFESAESTLRETPKPKSAAVAACVPGEPSTSSPEASRLDEKEKVTPAADDQTREQIARSISGLRLPITHDVRTEVSRTLEEDVAKGLFHYSRRADIFGTTEVLEDADLDKIKQEFDCLAFPPENEVGGVKRNENGRHSSSSSDFSSFSAPADAITRRMVRDVTTTERFQKLVTSRSQNKTDEDTPAQALPLKQQTACHRDSPEILTTEKVTRMKEKLEFIEPITAKGSSSSGNLAEKLEERSTSAEFITKSIVLKSEKEEEMQYVESMSAACSKDEPDGATAGAEESKPTGEEERFVTTNVKKETRVKETFQIVKPKILVKRRRSAEHKAHPTKKVRRVMCNEVTVKQFLQTAEGRKRQVVEAEMVASLRPAPEVHEEEAGKPVPMTVEERPPLKRTKRLRSPCSAPPERDFEVDLPSVDELELGLHPPMGIRSPLPRIDADTVIQAADMEDIPSAEEGEVTTTLYSFGAKSLPTHHSKVVEMSVLSGSDAPSVEEADFPISPVTGQTPLSSRPDFGLGRQSSLKHRLSLRAAAGARKSAPEIADTPLSLKSPDFLSPPVDSGSQVNRSDSSLPPSLPPHEVQMKELREHEWHGSMQQPLATAEQEKVVSQLESKTIGGESVAVVEKPTGRPTYKEITATEESQPPEPYVPEAPLVTRPSSPTYRLLGDAAAQETVSPEPQLEPLPEHYPQIKSPEARSTYKIIDTTVVEEPAQQYEEIPLVYSPPSHEGSRFRTYVRQDSEPQPLTANEEELVEAKPPSKAVTQPADESLPIESAEGDTAVPVDNQPSETRIDDAALISRPSSPTYRIIEAAATPEVAEPEPAPPLPVVPVEVHPSYKIIDATVAEEPEEQLENMVTSGQNSLKKRFMPPELTSVSSDTKLKGFRILGQPEEVSSMSVSEQQPIDARQKVPLQYEQEYLYIPDFMKQAAAGEASGEISDTGGERVLEYTLEYIYVPEFMKTDMLTEESLGQSSKLENEETEPARTLTGADDSVQYKQDIPYAPDVSSSDVPAEKVVPDVAAPQDTSLETKEPLLGDHTLAAYRAPSEQIESIESTAYESKQELVTHVESTKARHPIDVVVQENYESHQEYTLEFGVSSPEPLVTASSEDFQTYHRTSIPKESADSYKEHRFPDDKLGTEDEKSKGHGYIGQEWKDHAKSGHEKTEGDLRAVPSEEVQKYSASATDGESSAKVQRTEHEQPEEYQDNYRSEASLTNAKAPDKVLRPSDELPYEKRVQESFAEILPQDGRLASEEPVQYTIDENLAPVSKVPSEQRDQAPKDETWLDAVKSAQGLSPVYDLEYLHVPDFMKMTAPAEESTGSVVAMPYANEGAATADQTQAVPATVICKKPRGSESEYSYEPSSIQKETSAEETYMPATELPCDRPPGYEQEYLYVPDFMELSSTVGAPCEEKESSFKGEPAANPTNYVQAPEYELEYLYVPDFMKIEASVQPAPPSVHLDSTARDRQYMHIPLSERNTNEEVAVEAPVVEYEHLQAADSRRADALIEEPQGEERGRQQPRDHELENENLKSLHLRDAFATESSFSFPDLSYGPESSIDYRPAFKTPAKEQPDEASDTAAISAGTQAGMSETEKPPGGELPEATYTEDFATAAHSLATLASEYQPAVGSLKMPGDSLGTSAESEYTAPVDSETTTVRDNEMTEVKREEGFPPTQDMEHGSVKALTEHRDDSEPQQKSSEALSSSTEADAHLEKKPDFEVTKKQLVEGSSEVSSDEIFSSAVTDFKHVRGATEEPGLQPHEGVKSGMISFEQPLAAETTEVTSEDVFLSATKENERATEASLQYEVIADPSASTRHVSIPTSESVYQTSGKLQPAPESRLPAAESMDVTSEEESGPGEKGEHGRVSGASMIYHGVTEPSVETEEFSLPSSEQACQSDDVRLHETEDVTKRTPSESTEVTSQEGLATTIKGYGLSAEACLQSELSRKHEQDSSLPVEPAYQLSMKTEPESDTKAIASAGEHAEPTNEAFTGFTSTEEHDRGPQSLPRYEALAEHSVESNESSIMSSEPAYQPRELIPETEAITKSSAEETTEITSEEMLLPKSKQAYDSVIQIRPQFETLTEPLADTIEPSILPSEPAYQMAGSAGAEPEVTTKQSTEEPIEKTSEENISPIARDEHDRTDSLLDQPPAEPSAETQEFSLPTAEETHKHSGKELPEVETTEPQPSGSSEPSTTQTSVVTSTEDRSRTTDSHMEPQSFDAPFLPASKSTYQFLEKVEAEPEAIRAAMQSAPHSSHQPPTETRVEWEAFKNAPFAEPTEAPSQDSLFSITGADGEALVRKPEGKVESQVFTAGSVYEPLVATEQSLEDINEENRVEATDTTSDVLSQSPMEEYAVDDTETRVAKTSQKTGKATLLSTKLTPLPLAQTQKQLKAVTEVPAEKQAEATFEEVSQPTTSGLLQEGTADSKLAAAGVQQETTQESAAPVKLPAEVPTEEAHERDDAKSRASYDAHIEPERRDSELDSLPYINFSESQLASVEAPKAEPERRESELDALPYINFSKSQFAGAPSAEDEITIEQSELRTFQHAPKIEATYRSVVTPVFAPSVEQPVSSPELTSQSPVPYEVGPVTVAVQEGVEYTSLTGADDRVDLFAQYGDIDFLTPMATIEEELYMLISDLPQENVVPAPPMEFGPCAIAEARPPESPKQPSDSAEMPRVDLSLVEVFPGPSTAPVEISQIVVPSRVESTMGEEPDRSRQEKETER</sequence>
<feature type="region of interest" description="Disordered" evidence="1">
    <location>
        <begin position="729"/>
        <end position="757"/>
    </location>
</feature>
<feature type="compositionally biased region" description="Basic and acidic residues" evidence="1">
    <location>
        <begin position="6537"/>
        <end position="6553"/>
    </location>
</feature>
<feature type="compositionally biased region" description="Basic and acidic residues" evidence="1">
    <location>
        <begin position="731"/>
        <end position="740"/>
    </location>
</feature>
<feature type="compositionally biased region" description="Basic and acidic residues" evidence="1">
    <location>
        <begin position="5983"/>
        <end position="5998"/>
    </location>
</feature>
<comment type="caution">
    <text evidence="2">The sequence shown here is derived from an EMBL/GenBank/DDBJ whole genome shotgun (WGS) entry which is preliminary data.</text>
</comment>
<feature type="region of interest" description="Disordered" evidence="1">
    <location>
        <begin position="6783"/>
        <end position="6805"/>
    </location>
</feature>
<feature type="region of interest" description="Disordered" evidence="1">
    <location>
        <begin position="1182"/>
        <end position="1212"/>
    </location>
</feature>
<feature type="compositionally biased region" description="Polar residues" evidence="1">
    <location>
        <begin position="5193"/>
        <end position="5204"/>
    </location>
</feature>
<feature type="compositionally biased region" description="Basic and acidic residues" evidence="1">
    <location>
        <begin position="6793"/>
        <end position="6805"/>
    </location>
</feature>
<feature type="region of interest" description="Disordered" evidence="1">
    <location>
        <begin position="6483"/>
        <end position="6553"/>
    </location>
</feature>
<feature type="region of interest" description="Disordered" evidence="1">
    <location>
        <begin position="5670"/>
        <end position="5696"/>
    </location>
</feature>
<feature type="compositionally biased region" description="Basic and acidic residues" evidence="1">
    <location>
        <begin position="5794"/>
        <end position="5806"/>
    </location>
</feature>
<dbReference type="EMBL" id="JARKHS020000711">
    <property type="protein sequence ID" value="KAK8788509.1"/>
    <property type="molecule type" value="Genomic_DNA"/>
</dbReference>
<feature type="compositionally biased region" description="Basic and acidic residues" evidence="1">
    <location>
        <begin position="878"/>
        <end position="914"/>
    </location>
</feature>
<feature type="compositionally biased region" description="Polar residues" evidence="1">
    <location>
        <begin position="5268"/>
        <end position="5281"/>
    </location>
</feature>
<feature type="compositionally biased region" description="Basic and acidic residues" evidence="1">
    <location>
        <begin position="5241"/>
        <end position="5257"/>
    </location>
</feature>
<feature type="region of interest" description="Disordered" evidence="1">
    <location>
        <begin position="4034"/>
        <end position="4061"/>
    </location>
</feature>
<feature type="compositionally biased region" description="Basic and acidic residues" evidence="1">
    <location>
        <begin position="6218"/>
        <end position="6227"/>
    </location>
</feature>
<feature type="region of interest" description="Disordered" evidence="1">
    <location>
        <begin position="4091"/>
        <end position="4142"/>
    </location>
</feature>
<feature type="compositionally biased region" description="Basic and acidic residues" evidence="1">
    <location>
        <begin position="1186"/>
        <end position="1196"/>
    </location>
</feature>
<feature type="compositionally biased region" description="Basic and acidic residues" evidence="1">
    <location>
        <begin position="4124"/>
        <end position="4142"/>
    </location>
</feature>
<feature type="region of interest" description="Disordered" evidence="1">
    <location>
        <begin position="4826"/>
        <end position="4882"/>
    </location>
</feature>
<feature type="region of interest" description="Disordered" evidence="1">
    <location>
        <begin position="5715"/>
        <end position="5806"/>
    </location>
</feature>
<keyword evidence="3" id="KW-1185">Reference proteome</keyword>
<feature type="region of interest" description="Disordered" evidence="1">
    <location>
        <begin position="1332"/>
        <end position="1357"/>
    </location>
</feature>
<feature type="region of interest" description="Disordered" evidence="1">
    <location>
        <begin position="3792"/>
        <end position="3827"/>
    </location>
</feature>
<feature type="compositionally biased region" description="Polar residues" evidence="1">
    <location>
        <begin position="6492"/>
        <end position="6501"/>
    </location>
</feature>
<feature type="region of interest" description="Disordered" evidence="1">
    <location>
        <begin position="5444"/>
        <end position="5470"/>
    </location>
</feature>
<reference evidence="2 3" key="1">
    <citation type="journal article" date="2023" name="Arcadia Sci">
        <title>De novo assembly of a long-read Amblyomma americanum tick genome.</title>
        <authorList>
            <person name="Chou S."/>
            <person name="Poskanzer K.E."/>
            <person name="Rollins M."/>
            <person name="Thuy-Boun P.S."/>
        </authorList>
    </citation>
    <scope>NUCLEOTIDE SEQUENCE [LARGE SCALE GENOMIC DNA]</scope>
    <source>
        <strain evidence="2">F_SG_1</strain>
        <tissue evidence="2">Salivary glands</tissue>
    </source>
</reference>
<accession>A0AAQ4FMN0</accession>
<dbReference type="Proteomes" id="UP001321473">
    <property type="component" value="Unassembled WGS sequence"/>
</dbReference>
<feature type="compositionally biased region" description="Polar residues" evidence="1">
    <location>
        <begin position="5999"/>
        <end position="6009"/>
    </location>
</feature>
<feature type="compositionally biased region" description="Low complexity" evidence="1">
    <location>
        <begin position="6103"/>
        <end position="6112"/>
    </location>
</feature>
<feature type="compositionally biased region" description="Basic and acidic residues" evidence="1">
    <location>
        <begin position="5742"/>
        <end position="5780"/>
    </location>
</feature>
<feature type="compositionally biased region" description="Low complexity" evidence="1">
    <location>
        <begin position="4226"/>
        <end position="4235"/>
    </location>
</feature>
<feature type="compositionally biased region" description="Polar residues" evidence="1">
    <location>
        <begin position="4051"/>
        <end position="4061"/>
    </location>
</feature>
<feature type="compositionally biased region" description="Low complexity" evidence="1">
    <location>
        <begin position="6272"/>
        <end position="6285"/>
    </location>
</feature>
<feature type="compositionally biased region" description="Basic and acidic residues" evidence="1">
    <location>
        <begin position="6249"/>
        <end position="6260"/>
    </location>
</feature>
<gene>
    <name evidence="2" type="ORF">V5799_021727</name>
</gene>
<feature type="region of interest" description="Disordered" evidence="1">
    <location>
        <begin position="5187"/>
        <end position="5318"/>
    </location>
</feature>
<feature type="region of interest" description="Disordered" evidence="1">
    <location>
        <begin position="4579"/>
        <end position="4667"/>
    </location>
</feature>
<feature type="compositionally biased region" description="Basic and acidic residues" evidence="1">
    <location>
        <begin position="6201"/>
        <end position="6211"/>
    </location>
</feature>
<feature type="region of interest" description="Disordered" evidence="1">
    <location>
        <begin position="6736"/>
        <end position="6760"/>
    </location>
</feature>
<name>A0AAQ4FMN0_AMBAM</name>
<feature type="compositionally biased region" description="Polar residues" evidence="1">
    <location>
        <begin position="5781"/>
        <end position="5793"/>
    </location>
</feature>
<feature type="region of interest" description="Disordered" evidence="1">
    <location>
        <begin position="853"/>
        <end position="914"/>
    </location>
</feature>
<proteinExistence type="predicted"/>
<evidence type="ECO:0000256" key="1">
    <source>
        <dbReference type="SAM" id="MobiDB-lite"/>
    </source>
</evidence>
<evidence type="ECO:0000313" key="2">
    <source>
        <dbReference type="EMBL" id="KAK8788509.1"/>
    </source>
</evidence>
<feature type="region of interest" description="Disordered" evidence="1">
    <location>
        <begin position="5898"/>
        <end position="6009"/>
    </location>
</feature>
<feature type="region of interest" description="Disordered" evidence="1">
    <location>
        <begin position="4212"/>
        <end position="4235"/>
    </location>
</feature>
<feature type="region of interest" description="Disordered" evidence="1">
    <location>
        <begin position="1"/>
        <end position="37"/>
    </location>
</feature>
<feature type="compositionally biased region" description="Basic and acidic residues" evidence="1">
    <location>
        <begin position="5210"/>
        <end position="5233"/>
    </location>
</feature>
<feature type="compositionally biased region" description="Basic and acidic residues" evidence="1">
    <location>
        <begin position="5307"/>
        <end position="5318"/>
    </location>
</feature>
<feature type="compositionally biased region" description="Polar residues" evidence="1">
    <location>
        <begin position="1347"/>
        <end position="1357"/>
    </location>
</feature>
<feature type="compositionally biased region" description="Basic and acidic residues" evidence="1">
    <location>
        <begin position="5282"/>
        <end position="5297"/>
    </location>
</feature>
<feature type="region of interest" description="Disordered" evidence="1">
    <location>
        <begin position="5055"/>
        <end position="5080"/>
    </location>
</feature>
<feature type="compositionally biased region" description="Polar residues" evidence="1">
    <location>
        <begin position="5898"/>
        <end position="5917"/>
    </location>
</feature>
<protein>
    <submittedName>
        <fullName evidence="2">Uncharacterized protein</fullName>
    </submittedName>
</protein>
<feature type="compositionally biased region" description="Basic and acidic residues" evidence="1">
    <location>
        <begin position="6286"/>
        <end position="6297"/>
    </location>
</feature>
<feature type="compositionally biased region" description="Basic and acidic residues" evidence="1">
    <location>
        <begin position="4373"/>
        <end position="4389"/>
    </location>
</feature>
<feature type="region of interest" description="Disordered" evidence="1">
    <location>
        <begin position="6170"/>
        <end position="6308"/>
    </location>
</feature>
<feature type="region of interest" description="Disordered" evidence="1">
    <location>
        <begin position="4726"/>
        <end position="4746"/>
    </location>
</feature>
<evidence type="ECO:0000313" key="3">
    <source>
        <dbReference type="Proteomes" id="UP001321473"/>
    </source>
</evidence>